<gene>
    <name evidence="3" type="ORF">SAMN05216337_103429</name>
</gene>
<accession>A0A1G7FJ13</accession>
<proteinExistence type="inferred from homology"/>
<dbReference type="InterPro" id="IPR013538">
    <property type="entry name" value="ASHA1/2-like_C"/>
</dbReference>
<organism evidence="3 4">
    <name type="scientific">Bradyrhizobium brasilense</name>
    <dbReference type="NCBI Taxonomy" id="1419277"/>
    <lineage>
        <taxon>Bacteria</taxon>
        <taxon>Pseudomonadati</taxon>
        <taxon>Pseudomonadota</taxon>
        <taxon>Alphaproteobacteria</taxon>
        <taxon>Hyphomicrobiales</taxon>
        <taxon>Nitrobacteraceae</taxon>
        <taxon>Bradyrhizobium</taxon>
    </lineage>
</organism>
<dbReference type="CDD" id="cd08893">
    <property type="entry name" value="SRPBCC_CalC_Aha1-like_GntR-HTH"/>
    <property type="match status" value="1"/>
</dbReference>
<sequence>MTMKIYRRVRTDMNIEKFKPAIVYAIYIAATPEKVWQALTTAEFSRQYFSGNAVEVDLRIGGAYVVRTPDGALHISGEVIECNPLKRLTVTFNVNWPQLVEKLGPTLVTYEIEPAGDGVKLTLLQSHDRPISDDILAGGRTGWPAILSSLKSLVETGKAMVIPMQPPARMMAALKELGIPMPT</sequence>
<dbReference type="Proteomes" id="UP000199245">
    <property type="component" value="Unassembled WGS sequence"/>
</dbReference>
<protein>
    <submittedName>
        <fullName evidence="3">Uncharacterized conserved protein YndB, AHSA1/START domain</fullName>
    </submittedName>
</protein>
<dbReference type="EMBL" id="FMZW01000034">
    <property type="protein sequence ID" value="SDE75869.1"/>
    <property type="molecule type" value="Genomic_DNA"/>
</dbReference>
<evidence type="ECO:0000313" key="3">
    <source>
        <dbReference type="EMBL" id="SDE75869.1"/>
    </source>
</evidence>
<feature type="domain" description="Activator of Hsp90 ATPase homologue 1/2-like C-terminal" evidence="2">
    <location>
        <begin position="30"/>
        <end position="155"/>
    </location>
</feature>
<reference evidence="3 4" key="1">
    <citation type="submission" date="2016-10" db="EMBL/GenBank/DDBJ databases">
        <authorList>
            <person name="de Groot N.N."/>
        </authorList>
    </citation>
    <scope>NUCLEOTIDE SEQUENCE [LARGE SCALE GENOMIC DNA]</scope>
    <source>
        <strain evidence="3 4">R5</strain>
    </source>
</reference>
<dbReference type="SUPFAM" id="SSF55961">
    <property type="entry name" value="Bet v1-like"/>
    <property type="match status" value="1"/>
</dbReference>
<comment type="similarity">
    <text evidence="1">Belongs to the AHA1 family.</text>
</comment>
<evidence type="ECO:0000259" key="2">
    <source>
        <dbReference type="Pfam" id="PF08327"/>
    </source>
</evidence>
<evidence type="ECO:0000256" key="1">
    <source>
        <dbReference type="ARBA" id="ARBA00006817"/>
    </source>
</evidence>
<dbReference type="AlphaFoldDB" id="A0A1G7FJ13"/>
<evidence type="ECO:0000313" key="4">
    <source>
        <dbReference type="Proteomes" id="UP000199245"/>
    </source>
</evidence>
<name>A0A1G7FJ13_9BRAD</name>
<dbReference type="Gene3D" id="3.30.530.20">
    <property type="match status" value="1"/>
</dbReference>
<dbReference type="Pfam" id="PF08327">
    <property type="entry name" value="AHSA1"/>
    <property type="match status" value="1"/>
</dbReference>
<dbReference type="InterPro" id="IPR023393">
    <property type="entry name" value="START-like_dom_sf"/>
</dbReference>